<dbReference type="GeneID" id="37043080"/>
<proteinExistence type="predicted"/>
<evidence type="ECO:0008006" key="3">
    <source>
        <dbReference type="Google" id="ProtNLM"/>
    </source>
</evidence>
<name>A0A316YRW5_9BASI</name>
<reference evidence="1 2" key="1">
    <citation type="journal article" date="2018" name="Mol. Biol. Evol.">
        <title>Broad Genomic Sampling Reveals a Smut Pathogenic Ancestry of the Fungal Clade Ustilaginomycotina.</title>
        <authorList>
            <person name="Kijpornyongpan T."/>
            <person name="Mondo S.J."/>
            <person name="Barry K."/>
            <person name="Sandor L."/>
            <person name="Lee J."/>
            <person name="Lipzen A."/>
            <person name="Pangilinan J."/>
            <person name="LaButti K."/>
            <person name="Hainaut M."/>
            <person name="Henrissat B."/>
            <person name="Grigoriev I.V."/>
            <person name="Spatafora J.W."/>
            <person name="Aime M.C."/>
        </authorList>
    </citation>
    <scope>NUCLEOTIDE SEQUENCE [LARGE SCALE GENOMIC DNA]</scope>
    <source>
        <strain evidence="1 2">MCA 4198</strain>
    </source>
</reference>
<dbReference type="RefSeq" id="XP_025379060.1">
    <property type="nucleotide sequence ID" value="XM_025521164.1"/>
</dbReference>
<protein>
    <recommendedName>
        <fullName evidence="3">Cupin 2 conserved barrel domain-containing protein</fullName>
    </recommendedName>
</protein>
<dbReference type="InterPro" id="IPR011051">
    <property type="entry name" value="RmlC_Cupin_sf"/>
</dbReference>
<organism evidence="1 2">
    <name type="scientific">Acaromyces ingoldii</name>
    <dbReference type="NCBI Taxonomy" id="215250"/>
    <lineage>
        <taxon>Eukaryota</taxon>
        <taxon>Fungi</taxon>
        <taxon>Dikarya</taxon>
        <taxon>Basidiomycota</taxon>
        <taxon>Ustilaginomycotina</taxon>
        <taxon>Exobasidiomycetes</taxon>
        <taxon>Exobasidiales</taxon>
        <taxon>Cryptobasidiaceae</taxon>
        <taxon>Acaromyces</taxon>
    </lineage>
</organism>
<sequence>MPPLQRPHIDNEGRWHFFNGDLVAWKVSSDGDSFTSGQIFKAKSPHSGMGRKSTATPPYHTHLYQTETFDVQSGTLCYLIDGKEGKLLAGQKTSIPPHRPHTFWSDPETGEDLIVNITVRGGPNAGFDEDFVRNFYGYLSSQVMQKSGPNPFQMLRLLDDADVILADVPLGLGRWVNIIFGRWIGGYLLGYPTRFKIFSE</sequence>
<dbReference type="InParanoid" id="A0A316YRW5"/>
<dbReference type="Proteomes" id="UP000245768">
    <property type="component" value="Unassembled WGS sequence"/>
</dbReference>
<keyword evidence="2" id="KW-1185">Reference proteome</keyword>
<dbReference type="CDD" id="cd02208">
    <property type="entry name" value="cupin_RmlC-like"/>
    <property type="match status" value="1"/>
</dbReference>
<dbReference type="Gene3D" id="2.60.120.10">
    <property type="entry name" value="Jelly Rolls"/>
    <property type="match status" value="1"/>
</dbReference>
<dbReference type="EMBL" id="KZ819635">
    <property type="protein sequence ID" value="PWN91862.1"/>
    <property type="molecule type" value="Genomic_DNA"/>
</dbReference>
<dbReference type="OrthoDB" id="9976870at2759"/>
<dbReference type="InterPro" id="IPR014710">
    <property type="entry name" value="RmlC-like_jellyroll"/>
</dbReference>
<evidence type="ECO:0000313" key="1">
    <source>
        <dbReference type="EMBL" id="PWN91862.1"/>
    </source>
</evidence>
<dbReference type="AlphaFoldDB" id="A0A316YRW5"/>
<dbReference type="STRING" id="215250.A0A316YRW5"/>
<dbReference type="SUPFAM" id="SSF51182">
    <property type="entry name" value="RmlC-like cupins"/>
    <property type="match status" value="1"/>
</dbReference>
<accession>A0A316YRW5</accession>
<gene>
    <name evidence="1" type="ORF">FA10DRAFT_265694</name>
</gene>
<evidence type="ECO:0000313" key="2">
    <source>
        <dbReference type="Proteomes" id="UP000245768"/>
    </source>
</evidence>